<name>A0A975FKH4_9MICO</name>
<dbReference type="PANTHER" id="PTHR33164">
    <property type="entry name" value="TRANSCRIPTIONAL REGULATOR, MARR FAMILY"/>
    <property type="match status" value="1"/>
</dbReference>
<dbReference type="PANTHER" id="PTHR33164:SF57">
    <property type="entry name" value="MARR-FAMILY TRANSCRIPTIONAL REGULATOR"/>
    <property type="match status" value="1"/>
</dbReference>
<accession>A0A975FKH4</accession>
<evidence type="ECO:0000256" key="2">
    <source>
        <dbReference type="ARBA" id="ARBA00023125"/>
    </source>
</evidence>
<dbReference type="InterPro" id="IPR039422">
    <property type="entry name" value="MarR/SlyA-like"/>
</dbReference>
<dbReference type="InterPro" id="IPR036388">
    <property type="entry name" value="WH-like_DNA-bd_sf"/>
</dbReference>
<keyword evidence="3" id="KW-0804">Transcription</keyword>
<reference evidence="5" key="1">
    <citation type="submission" date="2021-03" db="EMBL/GenBank/DDBJ databases">
        <title>Agromyces archimandritus sp. nov., isolated from the cockroach Archimandrita tessellata.</title>
        <authorList>
            <person name="Guzman J."/>
            <person name="Ortuzar M."/>
            <person name="Poehlein A."/>
            <person name="Daniel R."/>
            <person name="Trujillo M."/>
            <person name="Vilcinskas A."/>
        </authorList>
    </citation>
    <scope>NUCLEOTIDE SEQUENCE</scope>
    <source>
        <strain evidence="5">G127AT</strain>
    </source>
</reference>
<dbReference type="SUPFAM" id="SSF46785">
    <property type="entry name" value="Winged helix' DNA-binding domain"/>
    <property type="match status" value="1"/>
</dbReference>
<dbReference type="GO" id="GO:0006950">
    <property type="term" value="P:response to stress"/>
    <property type="evidence" value="ECO:0007669"/>
    <property type="project" value="TreeGrafter"/>
</dbReference>
<dbReference type="PROSITE" id="PS01117">
    <property type="entry name" value="HTH_MARR_1"/>
    <property type="match status" value="1"/>
</dbReference>
<gene>
    <name evidence="5" type="ORF">G127AT_10340</name>
</gene>
<dbReference type="Gene3D" id="1.10.10.10">
    <property type="entry name" value="Winged helix-like DNA-binding domain superfamily/Winged helix DNA-binding domain"/>
    <property type="match status" value="1"/>
</dbReference>
<dbReference type="AlphaFoldDB" id="A0A975FKH4"/>
<dbReference type="PROSITE" id="PS50995">
    <property type="entry name" value="HTH_MARR_2"/>
    <property type="match status" value="1"/>
</dbReference>
<sequence>MTTAARASVEGTALGGSGDVSALPAEEIEAAIVEVELGMNLAFNRARLRWKESAAEIAPELQPAGYKLLSYIARAGEANAHQLAEVFEMDKSVVSRQVRMLEELGLIVSRADEHDGRQRILTATPTASACIARAHERNRARFHEVLGELRPEELAAAAKVFRRMAES</sequence>
<evidence type="ECO:0000256" key="1">
    <source>
        <dbReference type="ARBA" id="ARBA00023015"/>
    </source>
</evidence>
<evidence type="ECO:0000259" key="4">
    <source>
        <dbReference type="PROSITE" id="PS50995"/>
    </source>
</evidence>
<dbReference type="InterPro" id="IPR036390">
    <property type="entry name" value="WH_DNA-bd_sf"/>
</dbReference>
<dbReference type="Proteomes" id="UP000671914">
    <property type="component" value="Chromosome"/>
</dbReference>
<dbReference type="GO" id="GO:0003700">
    <property type="term" value="F:DNA-binding transcription factor activity"/>
    <property type="evidence" value="ECO:0007669"/>
    <property type="project" value="InterPro"/>
</dbReference>
<dbReference type="CDD" id="cd00090">
    <property type="entry name" value="HTH_ARSR"/>
    <property type="match status" value="1"/>
</dbReference>
<dbReference type="InterPro" id="IPR011991">
    <property type="entry name" value="ArsR-like_HTH"/>
</dbReference>
<dbReference type="InterPro" id="IPR000835">
    <property type="entry name" value="HTH_MarR-typ"/>
</dbReference>
<dbReference type="KEGG" id="aarc:G127AT_10340"/>
<protein>
    <submittedName>
        <fullName evidence="5">Winged helix-turn-helix transcriptional regulator</fullName>
    </submittedName>
</protein>
<evidence type="ECO:0000313" key="6">
    <source>
        <dbReference type="Proteomes" id="UP000671914"/>
    </source>
</evidence>
<dbReference type="InterPro" id="IPR023187">
    <property type="entry name" value="Tscrpt_reg_MarR-type_CS"/>
</dbReference>
<dbReference type="EMBL" id="CP071696">
    <property type="protein sequence ID" value="QTX03730.1"/>
    <property type="molecule type" value="Genomic_DNA"/>
</dbReference>
<keyword evidence="2" id="KW-0238">DNA-binding</keyword>
<keyword evidence="1" id="KW-0805">Transcription regulation</keyword>
<keyword evidence="6" id="KW-1185">Reference proteome</keyword>
<proteinExistence type="predicted"/>
<feature type="domain" description="HTH marR-type" evidence="4">
    <location>
        <begin position="34"/>
        <end position="166"/>
    </location>
</feature>
<dbReference type="SMART" id="SM00347">
    <property type="entry name" value="HTH_MARR"/>
    <property type="match status" value="1"/>
</dbReference>
<evidence type="ECO:0000256" key="3">
    <source>
        <dbReference type="ARBA" id="ARBA00023163"/>
    </source>
</evidence>
<dbReference type="GO" id="GO:0003677">
    <property type="term" value="F:DNA binding"/>
    <property type="evidence" value="ECO:0007669"/>
    <property type="project" value="UniProtKB-KW"/>
</dbReference>
<organism evidence="5 6">
    <name type="scientific">Agromyces archimandritae</name>
    <dbReference type="NCBI Taxonomy" id="2781962"/>
    <lineage>
        <taxon>Bacteria</taxon>
        <taxon>Bacillati</taxon>
        <taxon>Actinomycetota</taxon>
        <taxon>Actinomycetes</taxon>
        <taxon>Micrococcales</taxon>
        <taxon>Microbacteriaceae</taxon>
        <taxon>Agromyces</taxon>
    </lineage>
</organism>
<dbReference type="Pfam" id="PF12802">
    <property type="entry name" value="MarR_2"/>
    <property type="match status" value="1"/>
</dbReference>
<evidence type="ECO:0000313" key="5">
    <source>
        <dbReference type="EMBL" id="QTX03730.1"/>
    </source>
</evidence>
<dbReference type="RefSeq" id="WP_210896613.1">
    <property type="nucleotide sequence ID" value="NZ_CP071696.1"/>
</dbReference>